<feature type="compositionally biased region" description="Low complexity" evidence="1">
    <location>
        <begin position="352"/>
        <end position="376"/>
    </location>
</feature>
<evidence type="ECO:0000256" key="1">
    <source>
        <dbReference type="SAM" id="MobiDB-lite"/>
    </source>
</evidence>
<name>A0A151I3M3_9HYME</name>
<organism evidence="2 3">
    <name type="scientific">Atta colombica</name>
    <dbReference type="NCBI Taxonomy" id="520822"/>
    <lineage>
        <taxon>Eukaryota</taxon>
        <taxon>Metazoa</taxon>
        <taxon>Ecdysozoa</taxon>
        <taxon>Arthropoda</taxon>
        <taxon>Hexapoda</taxon>
        <taxon>Insecta</taxon>
        <taxon>Pterygota</taxon>
        <taxon>Neoptera</taxon>
        <taxon>Endopterygota</taxon>
        <taxon>Hymenoptera</taxon>
        <taxon>Apocrita</taxon>
        <taxon>Aculeata</taxon>
        <taxon>Formicoidea</taxon>
        <taxon>Formicidae</taxon>
        <taxon>Myrmicinae</taxon>
        <taxon>Atta</taxon>
    </lineage>
</organism>
<keyword evidence="3" id="KW-1185">Reference proteome</keyword>
<proteinExistence type="predicted"/>
<accession>A0A151I3M3</accession>
<sequence>EKIPYVKINRLCTFMMHCDAINILCHQKDVRMRSETENFHGHGSDLVTRSMCIGSSNRGKNGTSGKEEQPRLCRESRIDCKKETGYRIKAIPKHNSSYTSTSTTSPKLLSTTRARKYVSRTLDKLSWLDPKLANFTRNLNLVDQTSVRAPRVENRIPAFPERVDGFDSVIERQVGGEAEVSTFFLQTLYSNAMCPDPVCEEDFDRAMDSVINDFANQPFVIAPRRCIIKGTVTISVCNEQFQIGARGTKRERQGENRGLSQAPIGQRVRAQDQCTSPAFTNNRADTGKLEIRLPPFGTPRRTSRKDRSAVTQLSGNHASRRECTRGKYFYNTANGPISLNGFSTVHRRTLTSAASGPAPSQPPSSSLSVRSPRGATHPPPAAGGRRPRRKRKIIGAREIDSGLARVHHV</sequence>
<dbReference type="AlphaFoldDB" id="A0A151I3M3"/>
<dbReference type="Proteomes" id="UP000078540">
    <property type="component" value="Unassembled WGS sequence"/>
</dbReference>
<evidence type="ECO:0000313" key="3">
    <source>
        <dbReference type="Proteomes" id="UP000078540"/>
    </source>
</evidence>
<feature type="compositionally biased region" description="Polar residues" evidence="1">
    <location>
        <begin position="272"/>
        <end position="284"/>
    </location>
</feature>
<reference evidence="2 3" key="1">
    <citation type="submission" date="2015-09" db="EMBL/GenBank/DDBJ databases">
        <title>Atta colombica WGS genome.</title>
        <authorList>
            <person name="Nygaard S."/>
            <person name="Hu H."/>
            <person name="Boomsma J."/>
            <person name="Zhang G."/>
        </authorList>
    </citation>
    <scope>NUCLEOTIDE SEQUENCE [LARGE SCALE GENOMIC DNA]</scope>
    <source>
        <strain evidence="2">Treedump-2</strain>
        <tissue evidence="2">Whole body</tissue>
    </source>
</reference>
<protein>
    <submittedName>
        <fullName evidence="2">Uncharacterized protein</fullName>
    </submittedName>
</protein>
<gene>
    <name evidence="2" type="ORF">ALC53_07441</name>
</gene>
<dbReference type="EMBL" id="KQ976520">
    <property type="protein sequence ID" value="KYM82097.1"/>
    <property type="molecule type" value="Genomic_DNA"/>
</dbReference>
<feature type="non-terminal residue" evidence="2">
    <location>
        <position position="1"/>
    </location>
</feature>
<feature type="region of interest" description="Disordered" evidence="1">
    <location>
        <begin position="248"/>
        <end position="319"/>
    </location>
</feature>
<evidence type="ECO:0000313" key="2">
    <source>
        <dbReference type="EMBL" id="KYM82097.1"/>
    </source>
</evidence>
<feature type="region of interest" description="Disordered" evidence="1">
    <location>
        <begin position="351"/>
        <end position="392"/>
    </location>
</feature>